<dbReference type="Proteomes" id="UP000321764">
    <property type="component" value="Unassembled WGS sequence"/>
</dbReference>
<organism evidence="3 4">
    <name type="scientific">Reinekea thalattae</name>
    <dbReference type="NCBI Taxonomy" id="2593301"/>
    <lineage>
        <taxon>Bacteria</taxon>
        <taxon>Pseudomonadati</taxon>
        <taxon>Pseudomonadota</taxon>
        <taxon>Gammaproteobacteria</taxon>
        <taxon>Oceanospirillales</taxon>
        <taxon>Saccharospirillaceae</taxon>
        <taxon>Reinekea</taxon>
    </lineage>
</organism>
<evidence type="ECO:0000256" key="1">
    <source>
        <dbReference type="HAMAP-Rule" id="MF_02231"/>
    </source>
</evidence>
<dbReference type="PANTHER" id="PTHR10094:SF25">
    <property type="entry name" value="SCP2 STEROL-BINDING DOMAIN-CONTAINING PROTEIN 1"/>
    <property type="match status" value="1"/>
</dbReference>
<protein>
    <recommendedName>
        <fullName evidence="1">Ubiquinone biosynthesis accessory factor UbiT</fullName>
    </recommendedName>
</protein>
<gene>
    <name evidence="1" type="primary">ubiT</name>
    <name evidence="3" type="ORF">FME95_12975</name>
</gene>
<dbReference type="UniPathway" id="UPA00232"/>
<dbReference type="InterPro" id="IPR003033">
    <property type="entry name" value="SCP2_sterol-bd_dom"/>
</dbReference>
<feature type="domain" description="SCP2" evidence="2">
    <location>
        <begin position="61"/>
        <end position="161"/>
    </location>
</feature>
<accession>A0A5C8Z2G8</accession>
<dbReference type="AlphaFoldDB" id="A0A5C8Z2G8"/>
<dbReference type="InterPro" id="IPR016830">
    <property type="entry name" value="UbiT"/>
</dbReference>
<dbReference type="SUPFAM" id="SSF55718">
    <property type="entry name" value="SCP-like"/>
    <property type="match status" value="1"/>
</dbReference>
<evidence type="ECO:0000313" key="3">
    <source>
        <dbReference type="EMBL" id="TXR51431.1"/>
    </source>
</evidence>
<dbReference type="PANTHER" id="PTHR10094">
    <property type="entry name" value="STEROL CARRIER PROTEIN 2 SCP-2 FAMILY PROTEIN"/>
    <property type="match status" value="1"/>
</dbReference>
<proteinExistence type="inferred from homology"/>
<comment type="similarity">
    <text evidence="1">Belongs to the UbiT family.</text>
</comment>
<keyword evidence="4" id="KW-1185">Reference proteome</keyword>
<evidence type="ECO:0000259" key="2">
    <source>
        <dbReference type="Pfam" id="PF02036"/>
    </source>
</evidence>
<dbReference type="GO" id="GO:0006744">
    <property type="term" value="P:ubiquinone biosynthetic process"/>
    <property type="evidence" value="ECO:0007669"/>
    <property type="project" value="UniProtKB-UniRule"/>
</dbReference>
<dbReference type="RefSeq" id="WP_147714927.1">
    <property type="nucleotide sequence ID" value="NZ_VKAD01000003.1"/>
</dbReference>
<keyword evidence="1" id="KW-0831">Ubiquinone biosynthesis</keyword>
<reference evidence="3 4" key="1">
    <citation type="submission" date="2019-07" db="EMBL/GenBank/DDBJ databases">
        <title>Reinekea sp. strain SSH23 genome sequencing and assembly.</title>
        <authorList>
            <person name="Kim I."/>
        </authorList>
    </citation>
    <scope>NUCLEOTIDE SEQUENCE [LARGE SCALE GENOMIC DNA]</scope>
    <source>
        <strain evidence="3 4">SSH23</strain>
    </source>
</reference>
<dbReference type="Pfam" id="PF02036">
    <property type="entry name" value="SCP2"/>
    <property type="match status" value="1"/>
</dbReference>
<sequence>MILNRIPSPKQCLDNAKDALAPSVHRLAIQTKPLEKSLLASSWLFAKLPQPLQAKLLARLLNQALAEQIDNGELDFLAQRCCAIELKDESKDNQQRWHIGFAEQALIVDASLQPDVTISATAAAFLSLVSQSVDPDTLFFQRQLAIEGDVEMGLTIKNLLDALDEDELPKAWQAMIKQLRRLVAFESAVGIG</sequence>
<evidence type="ECO:0000313" key="4">
    <source>
        <dbReference type="Proteomes" id="UP000321764"/>
    </source>
</evidence>
<dbReference type="EMBL" id="VKAD01000003">
    <property type="protein sequence ID" value="TXR51431.1"/>
    <property type="molecule type" value="Genomic_DNA"/>
</dbReference>
<comment type="function">
    <text evidence="1">Required for O(2)-independent ubiquinone (coenzyme Q) biosynthesis. Likely functions as an accessory factor.</text>
</comment>
<dbReference type="Gene3D" id="3.30.1050.10">
    <property type="entry name" value="SCP2 sterol-binding domain"/>
    <property type="match status" value="1"/>
</dbReference>
<dbReference type="GO" id="GO:0005829">
    <property type="term" value="C:cytosol"/>
    <property type="evidence" value="ECO:0007669"/>
    <property type="project" value="TreeGrafter"/>
</dbReference>
<dbReference type="InterPro" id="IPR036527">
    <property type="entry name" value="SCP2_sterol-bd_dom_sf"/>
</dbReference>
<name>A0A5C8Z2G8_9GAMM</name>
<comment type="caution">
    <text evidence="3">The sequence shown here is derived from an EMBL/GenBank/DDBJ whole genome shotgun (WGS) entry which is preliminary data.</text>
</comment>
<dbReference type="OrthoDB" id="5292463at2"/>
<dbReference type="HAMAP" id="MF_02231">
    <property type="entry name" value="UbiT"/>
    <property type="match status" value="1"/>
</dbReference>
<comment type="pathway">
    <text evidence="1">Cofactor biosynthesis; ubiquinone biosynthesis.</text>
</comment>